<dbReference type="NCBIfam" id="TIGR01056">
    <property type="entry name" value="topB"/>
    <property type="match status" value="1"/>
</dbReference>
<protein>
    <recommendedName>
        <fullName evidence="3">DNA topoisomerase</fullName>
        <ecNumber evidence="3">5.6.2.1</ecNumber>
    </recommendedName>
    <alternativeName>
        <fullName evidence="12">Omega-protein</fullName>
    </alternativeName>
    <alternativeName>
        <fullName evidence="11">Relaxing enzyme</fullName>
    </alternativeName>
    <alternativeName>
        <fullName evidence="9">Swivelase</fullName>
    </alternativeName>
    <alternativeName>
        <fullName evidence="10">Untwisting enzyme</fullName>
    </alternativeName>
</protein>
<comment type="similarity">
    <text evidence="2">Belongs to the type IA topoisomerase family.</text>
</comment>
<evidence type="ECO:0000256" key="4">
    <source>
        <dbReference type="ARBA" id="ARBA00022723"/>
    </source>
</evidence>
<dbReference type="GO" id="GO:0006265">
    <property type="term" value="P:DNA topological change"/>
    <property type="evidence" value="ECO:0007669"/>
    <property type="project" value="InterPro"/>
</dbReference>
<reference evidence="15 16" key="1">
    <citation type="submission" date="2015-09" db="EMBL/GenBank/DDBJ databases">
        <authorList>
            <consortium name="Pathogen Informatics"/>
        </authorList>
    </citation>
    <scope>NUCLEOTIDE SEQUENCE [LARGE SCALE GENOMIC DNA]</scope>
    <source>
        <strain evidence="15 16">2789STDY5834885</strain>
    </source>
</reference>
<dbReference type="InterPro" id="IPR000380">
    <property type="entry name" value="Topo_IA"/>
</dbReference>
<evidence type="ECO:0000256" key="3">
    <source>
        <dbReference type="ARBA" id="ARBA00012891"/>
    </source>
</evidence>
<dbReference type="EC" id="5.6.2.1" evidence="3"/>
<dbReference type="InterPro" id="IPR023406">
    <property type="entry name" value="Topo_IA_AS"/>
</dbReference>
<keyword evidence="6" id="KW-0799">Topoisomerase</keyword>
<dbReference type="Gene3D" id="3.40.50.140">
    <property type="match status" value="1"/>
</dbReference>
<dbReference type="InterPro" id="IPR013497">
    <property type="entry name" value="Topo_IA_cen"/>
</dbReference>
<dbReference type="Gene3D" id="1.10.460.10">
    <property type="entry name" value="Topoisomerase I, domain 2"/>
    <property type="match status" value="1"/>
</dbReference>
<dbReference type="PRINTS" id="PR00417">
    <property type="entry name" value="PRTPISMRASEI"/>
</dbReference>
<evidence type="ECO:0000259" key="14">
    <source>
        <dbReference type="PROSITE" id="PS52039"/>
    </source>
</evidence>
<dbReference type="CDD" id="cd03362">
    <property type="entry name" value="TOPRIM_TopoIA_TopoIII"/>
    <property type="match status" value="1"/>
</dbReference>
<evidence type="ECO:0000313" key="16">
    <source>
        <dbReference type="Proteomes" id="UP000095709"/>
    </source>
</evidence>
<dbReference type="GO" id="GO:0003917">
    <property type="term" value="F:DNA topoisomerase type I (single strand cut, ATP-independent) activity"/>
    <property type="evidence" value="ECO:0007669"/>
    <property type="project" value="UniProtKB-EC"/>
</dbReference>
<evidence type="ECO:0000256" key="8">
    <source>
        <dbReference type="ARBA" id="ARBA00023235"/>
    </source>
</evidence>
<dbReference type="GO" id="GO:0006281">
    <property type="term" value="P:DNA repair"/>
    <property type="evidence" value="ECO:0007669"/>
    <property type="project" value="TreeGrafter"/>
</dbReference>
<keyword evidence="5" id="KW-0460">Magnesium</keyword>
<sequence>MSKLIIAEKPSVAKSIASALGASSRADGFYEGSGLLVSWCVGHLVSPMDAGGYDERFKKWRYDDLPILPESFRYVLAPGKEDAFENLRALMDRPDVDTVVNACDAGREGELIFRLVYEMTGCRKPVLRLWISSMEDSAIREGFSDLRPGADYEALYQSALCRQKADWLVGINATRLFSVLYHRTLNVGRVQTPTLAMMADRDAKITLFHKEKYHLLRLTLDGAEAVSEKFTNPEEAEQAAAMCKGVTVTCTSVTKEQKKEQPPKLYDLTTLQREANRLFGYTAKQTLDYAQSLYEKKLLTYPRTDSQHLTSDMAETASCVIHLAAKVPPFDGISNFFPLVEAMISDKDVSDHHAIIPTMEIEKADLKLLPVGERNLLLLVCCKLLCASAEPYEYEAVTATFDCGEHAFTAKGKRILAEGWREIDRIFRTSLKEKPADGDGGTLPDFTEGQIFDGAEVAVTEHFTQPPKPYTEDTLLSAMENAGKDDIPDEAERKGLGTPATRAAIIEKLVAAGFVERKGKSLIPTKAGINLVTVLPEPLTSPMLTAEWEQKLTEIAKGGADPDTFMDGIYTMVQEIVSTYSCISEDGKKLFAPEKEVIGTCPRCGQPVYEGKKNFACSDRSCGFVLWKNDRFWTSRKKELTKKMATDLLKKGRTNVKGMWSEKKQAAYDAAVILDDTGGKYINFKLEFPKRKVGADGRK</sequence>
<dbReference type="Proteomes" id="UP000095709">
    <property type="component" value="Unassembled WGS sequence"/>
</dbReference>
<dbReference type="PROSITE" id="PS00396">
    <property type="entry name" value="TOPO_IA_1"/>
    <property type="match status" value="1"/>
</dbReference>
<dbReference type="GO" id="GO:0046872">
    <property type="term" value="F:metal ion binding"/>
    <property type="evidence" value="ECO:0007669"/>
    <property type="project" value="UniProtKB-KW"/>
</dbReference>
<evidence type="ECO:0000313" key="15">
    <source>
        <dbReference type="EMBL" id="CUP40322.1"/>
    </source>
</evidence>
<dbReference type="PROSITE" id="PS52039">
    <property type="entry name" value="TOPO_IA_2"/>
    <property type="match status" value="1"/>
</dbReference>
<evidence type="ECO:0000256" key="5">
    <source>
        <dbReference type="ARBA" id="ARBA00022842"/>
    </source>
</evidence>
<dbReference type="InterPro" id="IPR003602">
    <property type="entry name" value="Topo_IA_DNA-bd_dom"/>
</dbReference>
<proteinExistence type="inferred from homology"/>
<dbReference type="InterPro" id="IPR006171">
    <property type="entry name" value="TOPRIM_dom"/>
</dbReference>
<dbReference type="InterPro" id="IPR013825">
    <property type="entry name" value="Topo_IA_cen_sub2"/>
</dbReference>
<dbReference type="InterPro" id="IPR005738">
    <property type="entry name" value="TopoIII"/>
</dbReference>
<dbReference type="InterPro" id="IPR023405">
    <property type="entry name" value="Topo_IA_core_domain"/>
</dbReference>
<dbReference type="CDD" id="cd00186">
    <property type="entry name" value="TOP1Ac"/>
    <property type="match status" value="1"/>
</dbReference>
<dbReference type="GO" id="GO:0006310">
    <property type="term" value="P:DNA recombination"/>
    <property type="evidence" value="ECO:0007669"/>
    <property type="project" value="TreeGrafter"/>
</dbReference>
<dbReference type="InterPro" id="IPR013824">
    <property type="entry name" value="Topo_IA_cen_sub1"/>
</dbReference>
<comment type="catalytic activity">
    <reaction evidence="1">
        <text>ATP-independent breakage of single-stranded DNA, followed by passage and rejoining.</text>
        <dbReference type="EC" id="5.6.2.1"/>
    </reaction>
</comment>
<feature type="domain" description="Toprim" evidence="13">
    <location>
        <begin position="2"/>
        <end position="135"/>
    </location>
</feature>
<dbReference type="Gene3D" id="2.70.20.10">
    <property type="entry name" value="Topoisomerase I, domain 3"/>
    <property type="match status" value="1"/>
</dbReference>
<dbReference type="InterPro" id="IPR034144">
    <property type="entry name" value="TOPRIM_TopoIII"/>
</dbReference>
<dbReference type="PANTHER" id="PTHR11390">
    <property type="entry name" value="PROKARYOTIC DNA TOPOISOMERASE"/>
    <property type="match status" value="1"/>
</dbReference>
<dbReference type="SMART" id="SM00493">
    <property type="entry name" value="TOPRIM"/>
    <property type="match status" value="1"/>
</dbReference>
<dbReference type="SUPFAM" id="SSF56712">
    <property type="entry name" value="Prokaryotic type I DNA topoisomerase"/>
    <property type="match status" value="1"/>
</dbReference>
<dbReference type="PROSITE" id="PS50880">
    <property type="entry name" value="TOPRIM"/>
    <property type="match status" value="1"/>
</dbReference>
<dbReference type="SMART" id="SM00437">
    <property type="entry name" value="TOP1Ac"/>
    <property type="match status" value="1"/>
</dbReference>
<dbReference type="InterPro" id="IPR013826">
    <property type="entry name" value="Topo_IA_cen_sub3"/>
</dbReference>
<dbReference type="Gene3D" id="1.10.290.10">
    <property type="entry name" value="Topoisomerase I, domain 4"/>
    <property type="match status" value="1"/>
</dbReference>
<dbReference type="Pfam" id="PF01751">
    <property type="entry name" value="Toprim"/>
    <property type="match status" value="1"/>
</dbReference>
<evidence type="ECO:0000256" key="6">
    <source>
        <dbReference type="ARBA" id="ARBA00023029"/>
    </source>
</evidence>
<evidence type="ECO:0000256" key="7">
    <source>
        <dbReference type="ARBA" id="ARBA00023125"/>
    </source>
</evidence>
<dbReference type="Pfam" id="PF01131">
    <property type="entry name" value="Topoisom_bac"/>
    <property type="match status" value="1"/>
</dbReference>
<dbReference type="GO" id="GO:0043597">
    <property type="term" value="C:cytoplasmic replication fork"/>
    <property type="evidence" value="ECO:0007669"/>
    <property type="project" value="TreeGrafter"/>
</dbReference>
<evidence type="ECO:0000256" key="11">
    <source>
        <dbReference type="ARBA" id="ARBA00032235"/>
    </source>
</evidence>
<evidence type="ECO:0000256" key="2">
    <source>
        <dbReference type="ARBA" id="ARBA00009446"/>
    </source>
</evidence>
<evidence type="ECO:0000259" key="13">
    <source>
        <dbReference type="PROSITE" id="PS50880"/>
    </source>
</evidence>
<name>A0A174MV67_9FIRM</name>
<dbReference type="SMART" id="SM00436">
    <property type="entry name" value="TOP1Bc"/>
    <property type="match status" value="1"/>
</dbReference>
<dbReference type="RefSeq" id="WP_055266789.1">
    <property type="nucleotide sequence ID" value="NZ_CZAL01000009.1"/>
</dbReference>
<keyword evidence="8 15" id="KW-0413">Isomerase</keyword>
<dbReference type="GO" id="GO:0003677">
    <property type="term" value="F:DNA binding"/>
    <property type="evidence" value="ECO:0007669"/>
    <property type="project" value="UniProtKB-KW"/>
</dbReference>
<gene>
    <name evidence="15" type="primary">topB_4</name>
    <name evidence="15" type="ORF">ERS852498_01912</name>
</gene>
<organism evidence="15 16">
    <name type="scientific">Fusicatenibacter saccharivorans</name>
    <dbReference type="NCBI Taxonomy" id="1150298"/>
    <lineage>
        <taxon>Bacteria</taxon>
        <taxon>Bacillati</taxon>
        <taxon>Bacillota</taxon>
        <taxon>Clostridia</taxon>
        <taxon>Lachnospirales</taxon>
        <taxon>Lachnospiraceae</taxon>
        <taxon>Fusicatenibacter</taxon>
    </lineage>
</organism>
<evidence type="ECO:0000256" key="1">
    <source>
        <dbReference type="ARBA" id="ARBA00000213"/>
    </source>
</evidence>
<dbReference type="EMBL" id="CZAL01000009">
    <property type="protein sequence ID" value="CUP40322.1"/>
    <property type="molecule type" value="Genomic_DNA"/>
</dbReference>
<evidence type="ECO:0000256" key="9">
    <source>
        <dbReference type="ARBA" id="ARBA00030003"/>
    </source>
</evidence>
<dbReference type="NCBIfam" id="NF005829">
    <property type="entry name" value="PRK07726.1"/>
    <property type="match status" value="1"/>
</dbReference>
<dbReference type="PANTHER" id="PTHR11390:SF21">
    <property type="entry name" value="DNA TOPOISOMERASE 3-ALPHA"/>
    <property type="match status" value="1"/>
</dbReference>
<keyword evidence="7" id="KW-0238">DNA-binding</keyword>
<evidence type="ECO:0000256" key="12">
    <source>
        <dbReference type="ARBA" id="ARBA00032877"/>
    </source>
</evidence>
<keyword evidence="4" id="KW-0479">Metal-binding</keyword>
<dbReference type="InterPro" id="IPR003601">
    <property type="entry name" value="Topo_IA_2"/>
</dbReference>
<evidence type="ECO:0000256" key="10">
    <source>
        <dbReference type="ARBA" id="ARBA00031985"/>
    </source>
</evidence>
<feature type="domain" description="Topo IA-type catalytic" evidence="14">
    <location>
        <begin position="152"/>
        <end position="577"/>
    </location>
</feature>
<dbReference type="AlphaFoldDB" id="A0A174MV67"/>
<accession>A0A174MV67</accession>